<accession>A0A195CV75</accession>
<dbReference type="GO" id="GO:0005739">
    <property type="term" value="C:mitochondrion"/>
    <property type="evidence" value="ECO:0007669"/>
    <property type="project" value="UniProtKB-SubCell"/>
</dbReference>
<name>A0A195CV75_9HYME</name>
<keyword evidence="5" id="KW-0496">Mitochondrion</keyword>
<comment type="similarity">
    <text evidence="1 5">Belongs to the GcvH family.</text>
</comment>
<evidence type="ECO:0000313" key="7">
    <source>
        <dbReference type="EMBL" id="KYN04069.1"/>
    </source>
</evidence>
<feature type="domain" description="Lipoyl-binding" evidence="6">
    <location>
        <begin position="62"/>
        <end position="144"/>
    </location>
</feature>
<keyword evidence="2 4" id="KW-0450">Lipoyl</keyword>
<evidence type="ECO:0000256" key="2">
    <source>
        <dbReference type="ARBA" id="ARBA00022823"/>
    </source>
</evidence>
<proteinExistence type="inferred from homology"/>
<comment type="subcellular location">
    <subcellularLocation>
        <location evidence="5">Mitochondrion</location>
    </subcellularLocation>
</comment>
<evidence type="ECO:0000313" key="8">
    <source>
        <dbReference type="Proteomes" id="UP000078542"/>
    </source>
</evidence>
<protein>
    <recommendedName>
        <fullName evidence="5">Glycine cleavage system H protein</fullName>
    </recommendedName>
</protein>
<dbReference type="InterPro" id="IPR011053">
    <property type="entry name" value="Single_hybrid_motif"/>
</dbReference>
<dbReference type="NCBIfam" id="NF002270">
    <property type="entry name" value="PRK01202.1"/>
    <property type="match status" value="1"/>
</dbReference>
<dbReference type="NCBIfam" id="TIGR00527">
    <property type="entry name" value="gcvH"/>
    <property type="match status" value="1"/>
</dbReference>
<dbReference type="GO" id="GO:0009249">
    <property type="term" value="P:protein lipoylation"/>
    <property type="evidence" value="ECO:0007669"/>
    <property type="project" value="TreeGrafter"/>
</dbReference>
<dbReference type="InterPro" id="IPR017453">
    <property type="entry name" value="GCV_H_sub"/>
</dbReference>
<dbReference type="CDD" id="cd06848">
    <property type="entry name" value="GCS_H"/>
    <property type="match status" value="1"/>
</dbReference>
<evidence type="ECO:0000256" key="4">
    <source>
        <dbReference type="PIRSR" id="PIRSR617453-50"/>
    </source>
</evidence>
<dbReference type="InterPro" id="IPR033753">
    <property type="entry name" value="GCV_H/Fam206"/>
</dbReference>
<evidence type="ECO:0000256" key="3">
    <source>
        <dbReference type="ARBA" id="ARBA00022946"/>
    </source>
</evidence>
<dbReference type="PROSITE" id="PS50968">
    <property type="entry name" value="BIOTINYL_LIPOYL"/>
    <property type="match status" value="1"/>
</dbReference>
<gene>
    <name evidence="7" type="ORF">ALC62_04833</name>
</gene>
<dbReference type="Pfam" id="PF01597">
    <property type="entry name" value="GCV_H"/>
    <property type="match status" value="1"/>
</dbReference>
<dbReference type="SUPFAM" id="SSF51230">
    <property type="entry name" value="Single hybrid motif"/>
    <property type="match status" value="1"/>
</dbReference>
<dbReference type="Proteomes" id="UP000078542">
    <property type="component" value="Unassembled WGS sequence"/>
</dbReference>
<evidence type="ECO:0000259" key="6">
    <source>
        <dbReference type="PROSITE" id="PS50968"/>
    </source>
</evidence>
<keyword evidence="3 5" id="KW-0809">Transit peptide</keyword>
<dbReference type="InterPro" id="IPR003016">
    <property type="entry name" value="2-oxoA_DH_lipoyl-BS"/>
</dbReference>
<dbReference type="EMBL" id="KQ977279">
    <property type="protein sequence ID" value="KYN04069.1"/>
    <property type="molecule type" value="Genomic_DNA"/>
</dbReference>
<comment type="cofactor">
    <cofactor evidence="5">
        <name>(R)-lipoate</name>
        <dbReference type="ChEBI" id="CHEBI:83088"/>
    </cofactor>
    <text evidence="5">Binds 1 lipoyl cofactor covalently.</text>
</comment>
<organism evidence="7 8">
    <name type="scientific">Cyphomyrmex costatus</name>
    <dbReference type="NCBI Taxonomy" id="456900"/>
    <lineage>
        <taxon>Eukaryota</taxon>
        <taxon>Metazoa</taxon>
        <taxon>Ecdysozoa</taxon>
        <taxon>Arthropoda</taxon>
        <taxon>Hexapoda</taxon>
        <taxon>Insecta</taxon>
        <taxon>Pterygota</taxon>
        <taxon>Neoptera</taxon>
        <taxon>Endopterygota</taxon>
        <taxon>Hymenoptera</taxon>
        <taxon>Apocrita</taxon>
        <taxon>Aculeata</taxon>
        <taxon>Formicoidea</taxon>
        <taxon>Formicidae</taxon>
        <taxon>Myrmicinae</taxon>
        <taxon>Cyphomyrmex</taxon>
    </lineage>
</organism>
<feature type="modified residue" description="N6-lipoyllysine" evidence="4">
    <location>
        <position position="103"/>
    </location>
</feature>
<evidence type="ECO:0000256" key="1">
    <source>
        <dbReference type="ARBA" id="ARBA00009249"/>
    </source>
</evidence>
<comment type="function">
    <text evidence="5">The H protein shuttles the methylamine group of glycine from the P protein to the T protein.</text>
</comment>
<dbReference type="AlphaFoldDB" id="A0A195CV75"/>
<reference evidence="7 8" key="1">
    <citation type="submission" date="2016-03" db="EMBL/GenBank/DDBJ databases">
        <title>Cyphomyrmex costatus WGS genome.</title>
        <authorList>
            <person name="Nygaard S."/>
            <person name="Hu H."/>
            <person name="Boomsma J."/>
            <person name="Zhang G."/>
        </authorList>
    </citation>
    <scope>NUCLEOTIDE SEQUENCE [LARGE SCALE GENOMIC DNA]</scope>
    <source>
        <strain evidence="7">MS0001</strain>
        <tissue evidence="7">Whole body</tissue>
    </source>
</reference>
<dbReference type="OrthoDB" id="10264154at2759"/>
<dbReference type="KEGG" id="ccoa:108772836"/>
<dbReference type="PANTHER" id="PTHR11715">
    <property type="entry name" value="GLYCINE CLEAVAGE SYSTEM H PROTEIN"/>
    <property type="match status" value="1"/>
</dbReference>
<dbReference type="STRING" id="456900.A0A195CV75"/>
<keyword evidence="8" id="KW-1185">Reference proteome</keyword>
<dbReference type="PROSITE" id="PS00189">
    <property type="entry name" value="LIPOYL"/>
    <property type="match status" value="1"/>
</dbReference>
<dbReference type="InterPro" id="IPR000089">
    <property type="entry name" value="Biotin_lipoyl"/>
</dbReference>
<comment type="subunit">
    <text evidence="5">The glycine cleavage system is composed of four proteins: P, T, L and H.</text>
</comment>
<sequence>MARLIVQISRRAVKTVSHNLFNTSAKSRIPFAIMRSITTTQYLRDERWYTDKHEWITVDGKIGTVGISDYAQDALGDVVYAQLPDVGSTIKKHEECGALESVKAASELTSPVSGRVTSKNEAVESKPGLINKSCYKDGWLFQVELSDLDELKSLMNEEAYNVFLKSDAH</sequence>
<dbReference type="GO" id="GO:0005960">
    <property type="term" value="C:glycine cleavage complex"/>
    <property type="evidence" value="ECO:0007669"/>
    <property type="project" value="UniProtKB-UniRule"/>
</dbReference>
<evidence type="ECO:0000256" key="5">
    <source>
        <dbReference type="RuleBase" id="RU364055"/>
    </source>
</evidence>
<dbReference type="GO" id="GO:0019464">
    <property type="term" value="P:glycine decarboxylation via glycine cleavage system"/>
    <property type="evidence" value="ECO:0007669"/>
    <property type="project" value="UniProtKB-UniRule"/>
</dbReference>
<dbReference type="PANTHER" id="PTHR11715:SF3">
    <property type="entry name" value="GLYCINE CLEAVAGE SYSTEM H PROTEIN-RELATED"/>
    <property type="match status" value="1"/>
</dbReference>
<dbReference type="HAMAP" id="MF_00272">
    <property type="entry name" value="GcvH"/>
    <property type="match status" value="1"/>
</dbReference>
<dbReference type="Gene3D" id="2.40.50.100">
    <property type="match status" value="1"/>
</dbReference>
<dbReference type="InterPro" id="IPR002930">
    <property type="entry name" value="GCV_H"/>
</dbReference>